<keyword evidence="2" id="KW-1133">Transmembrane helix</keyword>
<evidence type="ECO:0008006" key="5">
    <source>
        <dbReference type="Google" id="ProtNLM"/>
    </source>
</evidence>
<gene>
    <name evidence="3" type="ORF">JOF29_003555</name>
</gene>
<organism evidence="3 4">
    <name type="scientific">Kribbella aluminosa</name>
    <dbReference type="NCBI Taxonomy" id="416017"/>
    <lineage>
        <taxon>Bacteria</taxon>
        <taxon>Bacillati</taxon>
        <taxon>Actinomycetota</taxon>
        <taxon>Actinomycetes</taxon>
        <taxon>Propionibacteriales</taxon>
        <taxon>Kribbellaceae</taxon>
        <taxon>Kribbella</taxon>
    </lineage>
</organism>
<keyword evidence="2" id="KW-0472">Membrane</keyword>
<feature type="transmembrane region" description="Helical" evidence="2">
    <location>
        <begin position="30"/>
        <end position="50"/>
    </location>
</feature>
<name>A0ABS4ULF9_9ACTN</name>
<evidence type="ECO:0000256" key="2">
    <source>
        <dbReference type="SAM" id="Phobius"/>
    </source>
</evidence>
<keyword evidence="2" id="KW-0812">Transmembrane</keyword>
<reference evidence="3 4" key="1">
    <citation type="submission" date="2021-03" db="EMBL/GenBank/DDBJ databases">
        <title>Sequencing the genomes of 1000 actinobacteria strains.</title>
        <authorList>
            <person name="Klenk H.-P."/>
        </authorList>
    </citation>
    <scope>NUCLEOTIDE SEQUENCE [LARGE SCALE GENOMIC DNA]</scope>
    <source>
        <strain evidence="3 4">DSM 18824</strain>
    </source>
</reference>
<evidence type="ECO:0000313" key="3">
    <source>
        <dbReference type="EMBL" id="MBP2352472.1"/>
    </source>
</evidence>
<evidence type="ECO:0000313" key="4">
    <source>
        <dbReference type="Proteomes" id="UP000755585"/>
    </source>
</evidence>
<accession>A0ABS4ULF9</accession>
<proteinExistence type="predicted"/>
<sequence>MSEYKEYKDKAAGKNHKGNTDHRKTSSCMVAAPVPIVVIGTIGLLAVRVARRLRS</sequence>
<protein>
    <recommendedName>
        <fullName evidence="5">Secreted protein with PEP-CTERM sorting signal</fullName>
    </recommendedName>
</protein>
<keyword evidence="4" id="KW-1185">Reference proteome</keyword>
<evidence type="ECO:0000256" key="1">
    <source>
        <dbReference type="SAM" id="MobiDB-lite"/>
    </source>
</evidence>
<comment type="caution">
    <text evidence="3">The sequence shown here is derived from an EMBL/GenBank/DDBJ whole genome shotgun (WGS) entry which is preliminary data.</text>
</comment>
<feature type="compositionally biased region" description="Basic and acidic residues" evidence="1">
    <location>
        <begin position="1"/>
        <end position="24"/>
    </location>
</feature>
<feature type="region of interest" description="Disordered" evidence="1">
    <location>
        <begin position="1"/>
        <end position="25"/>
    </location>
</feature>
<dbReference type="EMBL" id="JAGINT010000001">
    <property type="protein sequence ID" value="MBP2352472.1"/>
    <property type="molecule type" value="Genomic_DNA"/>
</dbReference>
<dbReference type="Proteomes" id="UP000755585">
    <property type="component" value="Unassembled WGS sequence"/>
</dbReference>